<dbReference type="RefSeq" id="WP_345737053.1">
    <property type="nucleotide sequence ID" value="NZ_BAABIA010000005.1"/>
</dbReference>
<keyword evidence="2" id="KW-1185">Reference proteome</keyword>
<evidence type="ECO:0000313" key="2">
    <source>
        <dbReference type="Proteomes" id="UP001499852"/>
    </source>
</evidence>
<evidence type="ECO:0000313" key="1">
    <source>
        <dbReference type="EMBL" id="GAA5142533.1"/>
    </source>
</evidence>
<dbReference type="PANTHER" id="PTHR38733:SF1">
    <property type="entry name" value="TYPE IV METHYL-DIRECTED RESTRICTION ENZYME ECOKMCRBC"/>
    <property type="match status" value="1"/>
</dbReference>
<evidence type="ECO:0008006" key="3">
    <source>
        <dbReference type="Google" id="ProtNLM"/>
    </source>
</evidence>
<sequence>MVYTFQDCSTTRYGGKPLPLLLAAVDELNTALMKGEVPLVSLRGDPRPYAADLSDILTYTVQKAEAAGRAGYIITEACFSVSHFIGTYSTKIGGEVITLRLQPRWGSGMLSYLLQYTSGIYQPPNAAAPMQTERDGATWLLVMLWKSLFNQALRRCHIPKEYRVRKTNDRFFRSRLDVPRQIRDNAVDQSRFACLDAPLTMDTSISRTILQVIRLLSKAGAYPALMRDLAGYEERLAAFGVSAQVVRAEEIAKIRYTRFSIGYRPLMQASVALLRRFGGGHDRAESLLQDTPSYLIDLAELWENYLLAVLGRYLPARYRIFSPNHKGGEWLLEGERRQIRPDLLIEREGHVVAVLDAKFKNDTQVGRYEKDGVSREDLYQMSTYLYHYGRTDRSLLGLFITPVRGAPQGDVAALSRHPQHRLGVLTFDITGWDAAGLASASPALEQLRRAEATFAQKVLHALEG</sequence>
<dbReference type="PANTHER" id="PTHR38733">
    <property type="entry name" value="PROTEIN MCRC"/>
    <property type="match status" value="1"/>
</dbReference>
<protein>
    <recommendedName>
        <fullName evidence="3">5-methylcytosine-specific restriction enzyme subunit McrC</fullName>
    </recommendedName>
</protein>
<dbReference type="Pfam" id="PF10117">
    <property type="entry name" value="McrBC"/>
    <property type="match status" value="1"/>
</dbReference>
<dbReference type="Proteomes" id="UP001499852">
    <property type="component" value="Unassembled WGS sequence"/>
</dbReference>
<name>A0ABP9P913_9BACT</name>
<accession>A0ABP9P913</accession>
<proteinExistence type="predicted"/>
<dbReference type="EMBL" id="BAABIA010000005">
    <property type="protein sequence ID" value="GAA5142533.1"/>
    <property type="molecule type" value="Genomic_DNA"/>
</dbReference>
<gene>
    <name evidence="1" type="ORF">GCM10023213_28670</name>
</gene>
<comment type="caution">
    <text evidence="1">The sequence shown here is derived from an EMBL/GenBank/DDBJ whole genome shotgun (WGS) entry which is preliminary data.</text>
</comment>
<dbReference type="InterPro" id="IPR019292">
    <property type="entry name" value="McrC"/>
</dbReference>
<reference evidence="2" key="1">
    <citation type="journal article" date="2019" name="Int. J. Syst. Evol. Microbiol.">
        <title>The Global Catalogue of Microorganisms (GCM) 10K type strain sequencing project: providing services to taxonomists for standard genome sequencing and annotation.</title>
        <authorList>
            <consortium name="The Broad Institute Genomics Platform"/>
            <consortium name="The Broad Institute Genome Sequencing Center for Infectious Disease"/>
            <person name="Wu L."/>
            <person name="Ma J."/>
        </authorList>
    </citation>
    <scope>NUCLEOTIDE SEQUENCE [LARGE SCALE GENOMIC DNA]</scope>
    <source>
        <strain evidence="2">JCM 18053</strain>
    </source>
</reference>
<organism evidence="1 2">
    <name type="scientific">Prosthecobacter algae</name>
    <dbReference type="NCBI Taxonomy" id="1144682"/>
    <lineage>
        <taxon>Bacteria</taxon>
        <taxon>Pseudomonadati</taxon>
        <taxon>Verrucomicrobiota</taxon>
        <taxon>Verrucomicrobiia</taxon>
        <taxon>Verrucomicrobiales</taxon>
        <taxon>Verrucomicrobiaceae</taxon>
        <taxon>Prosthecobacter</taxon>
    </lineage>
</organism>